<accession>A0A9W7XXV4</accession>
<gene>
    <name evidence="1" type="ORF">LPJ53_002634</name>
</gene>
<dbReference type="SUPFAM" id="SSF48452">
    <property type="entry name" value="TPR-like"/>
    <property type="match status" value="1"/>
</dbReference>
<proteinExistence type="predicted"/>
<sequence length="627" mass="68459">MARYIRQQYGVLRRSTSSQELDSVWGDILVHRMALQDYCSELIVALPSVASQVGADRWLWRHVYHEAISECRRRLRLHVAEHNLSRTSSISTGVRLSTSISSSGSTDGSSADHGALEEWRRAWWTVTLTGLFSEALGCFSLLAQRVSTRDGGAAKGLAGRLAMYVGDVYRYQYLYLPLVSASLSVACDEQGLLDMARGAYARAMAMLDTDGSRACGALALLAAYERQPLEAVYWHARALGCCHAPGRRGSACSPAMLARLLAHAGTQADDPLETLVVEYAHHAVCGSSADETRTKHAELLQALTEDLAEIHDGAAPLFLDREYWAAEYQVAVVLASLGAHELAIVQMQRHVALVRQLPDATCPAYALTGLALWIDMWRAQPSLLAAPSDALGVARMLGDLIDVLGYTDEDMYLATEVLAHDLPLRGWPALAPVHQDLAVERTLQEVRKCCGAVAALSPVLVQNSVCTTPWDKPQHAARVVCARAHLLLAHLPHIAPLVRIPDKNFCARHTGLLATWAAECTVVALPGMPLAEELKGVVWADARLVGSWDTVDRYLVADEDDEDMPTADDVPESARALIACALHWTHHVENVSRVEIASDDEELAFYASWFGIVCIRGDGQNMLPADI</sequence>
<dbReference type="EMBL" id="JANBOJ010000085">
    <property type="protein sequence ID" value="KAJ1723016.1"/>
    <property type="molecule type" value="Genomic_DNA"/>
</dbReference>
<dbReference type="AlphaFoldDB" id="A0A9W7XXV4"/>
<reference evidence="1" key="1">
    <citation type="submission" date="2022-07" db="EMBL/GenBank/DDBJ databases">
        <title>Phylogenomic reconstructions and comparative analyses of Kickxellomycotina fungi.</title>
        <authorList>
            <person name="Reynolds N.K."/>
            <person name="Stajich J.E."/>
            <person name="Barry K."/>
            <person name="Grigoriev I.V."/>
            <person name="Crous P."/>
            <person name="Smith M.E."/>
        </authorList>
    </citation>
    <scope>NUCLEOTIDE SEQUENCE</scope>
    <source>
        <strain evidence="1">NBRC 32514</strain>
    </source>
</reference>
<evidence type="ECO:0000313" key="1">
    <source>
        <dbReference type="EMBL" id="KAJ1723016.1"/>
    </source>
</evidence>
<dbReference type="InterPro" id="IPR011990">
    <property type="entry name" value="TPR-like_helical_dom_sf"/>
</dbReference>
<organism evidence="1 2">
    <name type="scientific">Coemansia erecta</name>
    <dbReference type="NCBI Taxonomy" id="147472"/>
    <lineage>
        <taxon>Eukaryota</taxon>
        <taxon>Fungi</taxon>
        <taxon>Fungi incertae sedis</taxon>
        <taxon>Zoopagomycota</taxon>
        <taxon>Kickxellomycotina</taxon>
        <taxon>Kickxellomycetes</taxon>
        <taxon>Kickxellales</taxon>
        <taxon>Kickxellaceae</taxon>
        <taxon>Coemansia</taxon>
    </lineage>
</organism>
<name>A0A9W7XXV4_9FUNG</name>
<dbReference type="Proteomes" id="UP001149813">
    <property type="component" value="Unassembled WGS sequence"/>
</dbReference>
<comment type="caution">
    <text evidence="1">The sequence shown here is derived from an EMBL/GenBank/DDBJ whole genome shotgun (WGS) entry which is preliminary data.</text>
</comment>
<keyword evidence="2" id="KW-1185">Reference proteome</keyword>
<protein>
    <submittedName>
        <fullName evidence="1">Uncharacterized protein</fullName>
    </submittedName>
</protein>
<dbReference type="OrthoDB" id="69928at2759"/>
<dbReference type="Gene3D" id="1.25.40.10">
    <property type="entry name" value="Tetratricopeptide repeat domain"/>
    <property type="match status" value="1"/>
</dbReference>
<evidence type="ECO:0000313" key="2">
    <source>
        <dbReference type="Proteomes" id="UP001149813"/>
    </source>
</evidence>